<feature type="domain" description="Heterokaryon incompatibility" evidence="2">
    <location>
        <begin position="126"/>
        <end position="308"/>
    </location>
</feature>
<keyword evidence="4" id="KW-1185">Reference proteome</keyword>
<dbReference type="PANTHER" id="PTHR24148">
    <property type="entry name" value="ANKYRIN REPEAT DOMAIN-CONTAINING PROTEIN 39 HOMOLOG-RELATED"/>
    <property type="match status" value="1"/>
</dbReference>
<dbReference type="GeneID" id="31010637"/>
<evidence type="ECO:0000313" key="3">
    <source>
        <dbReference type="EMBL" id="OJD36539.1"/>
    </source>
</evidence>
<name>A0A1J9RVB1_9PEZI</name>
<dbReference type="Pfam" id="PF06985">
    <property type="entry name" value="HET"/>
    <property type="match status" value="1"/>
</dbReference>
<gene>
    <name evidence="3" type="ORF">BKCO1_1100024</name>
</gene>
<evidence type="ECO:0000259" key="2">
    <source>
        <dbReference type="Pfam" id="PF06985"/>
    </source>
</evidence>
<dbReference type="PANTHER" id="PTHR24148:SF73">
    <property type="entry name" value="HET DOMAIN PROTEIN (AFU_ORTHOLOGUE AFUA_8G01020)"/>
    <property type="match status" value="1"/>
</dbReference>
<sequence length="796" mass="87877">MSPKEQEEVPFEARLLDYVDPEPVAPGLKNATGLVALASANRDFFTSEYMSHTWKTSSIKNKLEEGKNLKAQQKAEKSLPSDVHFKLDRLQNDAECFRLLKVQSVDPKGLIECTVEEFSFARRPPFVALSYVWSDKGPVAEFSRDFRRPDNDQLWPLNPGELRKIKCNGKPCDVSANLHAALAGLNKSLSGRYLWVDAVCIDQTAGNENHEKGVQVQNMHKIYGGADEVFIWLGRKHKGRDIAFSLLESWPRFPDDVSNANIAFRGKTYRTAKDFMDATAAKAELLSWGCLMQAVSEGWFQRVWTLQEFILARKYSFFYDGKQIPTEAMKSAMSWVYFICQMGPSTILPAWINFQPSIFTLKQDFDQKGQKLDFAKSVFLGGTRLAKDPHDKVYALLAVTDPESLRPSADLPALTVQYDLPMQDLYLDTALRLLHGTAGLSILSLVHHPLAPLRPPKSKKPIGNRLLDEHRGKSRGWTKTTRSVIAPAEDPSLPSLQPDWRHRSATDAFPSWVPQLTTTLGSAPLSSQRGGGGGGEDANIFRAAAGVPASFRTSGGGGGGHRVLTVAAKPVDRIARAVRLPQSVRPLHWTRFAEKAERAALWDLVAGIVGRGGGGDGKKGKKRAGAEAEAEAGAAGITSGGWYAPTGERGVAAVWRTLVGDVWNKRHHPAPGYVEVFFLNWLAKASCVDEAKVRRGLGLEREVEYRREEVFEIGLREGGLDRWFVVTEKGYFGLAPPRAEVGDEVVLVAGMGAPVTLKKHTAGENKWLFVGETYVHGIMKGEFEDGGRGFVDIDIL</sequence>
<evidence type="ECO:0000256" key="1">
    <source>
        <dbReference type="SAM" id="MobiDB-lite"/>
    </source>
</evidence>
<dbReference type="Pfam" id="PF26639">
    <property type="entry name" value="Het-6_barrel"/>
    <property type="match status" value="1"/>
</dbReference>
<dbReference type="RefSeq" id="XP_020132799.1">
    <property type="nucleotide sequence ID" value="XM_020270378.1"/>
</dbReference>
<dbReference type="Proteomes" id="UP000183809">
    <property type="component" value="Unassembled WGS sequence"/>
</dbReference>
<organism evidence="3 4">
    <name type="scientific">Diplodia corticola</name>
    <dbReference type="NCBI Taxonomy" id="236234"/>
    <lineage>
        <taxon>Eukaryota</taxon>
        <taxon>Fungi</taxon>
        <taxon>Dikarya</taxon>
        <taxon>Ascomycota</taxon>
        <taxon>Pezizomycotina</taxon>
        <taxon>Dothideomycetes</taxon>
        <taxon>Dothideomycetes incertae sedis</taxon>
        <taxon>Botryosphaeriales</taxon>
        <taxon>Botryosphaeriaceae</taxon>
        <taxon>Diplodia</taxon>
    </lineage>
</organism>
<reference evidence="3 4" key="1">
    <citation type="submission" date="2016-10" db="EMBL/GenBank/DDBJ databases">
        <title>Proteomics and genomics reveal pathogen-plant mechanisms compatible with a hemibiotrophic lifestyle of Diplodia corticola.</title>
        <authorList>
            <person name="Fernandes I."/>
            <person name="De Jonge R."/>
            <person name="Van De Peer Y."/>
            <person name="Devreese B."/>
            <person name="Alves A."/>
            <person name="Esteves A.C."/>
        </authorList>
    </citation>
    <scope>NUCLEOTIDE SEQUENCE [LARGE SCALE GENOMIC DNA]</scope>
    <source>
        <strain evidence="3 4">CBS 112549</strain>
    </source>
</reference>
<evidence type="ECO:0000313" key="4">
    <source>
        <dbReference type="Proteomes" id="UP000183809"/>
    </source>
</evidence>
<dbReference type="InterPro" id="IPR052895">
    <property type="entry name" value="HetReg/Transcr_Mod"/>
</dbReference>
<feature type="region of interest" description="Disordered" evidence="1">
    <location>
        <begin position="473"/>
        <end position="498"/>
    </location>
</feature>
<dbReference type="InterPro" id="IPR010730">
    <property type="entry name" value="HET"/>
</dbReference>
<dbReference type="OrthoDB" id="3548654at2759"/>
<comment type="caution">
    <text evidence="3">The sequence shown here is derived from an EMBL/GenBank/DDBJ whole genome shotgun (WGS) entry which is preliminary data.</text>
</comment>
<protein>
    <submittedName>
        <fullName evidence="3">Heterokaryon incompatibility protein or allele</fullName>
    </submittedName>
</protein>
<proteinExistence type="predicted"/>
<dbReference type="AlphaFoldDB" id="A0A1J9RVB1"/>
<dbReference type="EMBL" id="MNUE01000011">
    <property type="protein sequence ID" value="OJD36539.1"/>
    <property type="molecule type" value="Genomic_DNA"/>
</dbReference>
<accession>A0A1J9RVB1</accession>